<dbReference type="EMBL" id="SSTE01019459">
    <property type="protein sequence ID" value="KAA0036654.1"/>
    <property type="molecule type" value="Genomic_DNA"/>
</dbReference>
<dbReference type="EMBL" id="SSTD01005102">
    <property type="protein sequence ID" value="TYK22295.1"/>
    <property type="molecule type" value="Genomic_DNA"/>
</dbReference>
<name>A0A5A7SZD9_CUCMM</name>
<evidence type="ECO:0000313" key="4">
    <source>
        <dbReference type="Proteomes" id="UP000321947"/>
    </source>
</evidence>
<evidence type="ECO:0000313" key="3">
    <source>
        <dbReference type="Proteomes" id="UP000321393"/>
    </source>
</evidence>
<gene>
    <name evidence="2" type="ORF">E5676_scaffold76112G00030</name>
    <name evidence="1" type="ORF">E6C27_scaffold43953G00040</name>
</gene>
<protein>
    <submittedName>
        <fullName evidence="1">Uncharacterized protein</fullName>
    </submittedName>
</protein>
<comment type="caution">
    <text evidence="1">The sequence shown here is derived from an EMBL/GenBank/DDBJ whole genome shotgun (WGS) entry which is preliminary data.</text>
</comment>
<sequence>MLESRDGCREVVAFSSRLIGSTSFLLMSRSQAKKKAKIKPLFIEFQKLTSYSSRLKTARLVYFLLSVKGERKKIQPEEISSRIQAIFQCTAIIIAQEKDRDGERDQDVAVFHENAHRKSARKKIREIFPEWEGIECKVSFHKAWNTICKYVTKEDREPYVWGHFSRDQILQQVRACQNHKRITKEGEGKKEDRTKRIFEKFRECEEFFDFRKDPEMASQLLNKYNSIQSLWED</sequence>
<evidence type="ECO:0000313" key="1">
    <source>
        <dbReference type="EMBL" id="KAA0036654.1"/>
    </source>
</evidence>
<proteinExistence type="predicted"/>
<dbReference type="Proteomes" id="UP000321393">
    <property type="component" value="Unassembled WGS sequence"/>
</dbReference>
<dbReference type="OrthoDB" id="1750117at2759"/>
<dbReference type="Proteomes" id="UP000321947">
    <property type="component" value="Unassembled WGS sequence"/>
</dbReference>
<evidence type="ECO:0000313" key="2">
    <source>
        <dbReference type="EMBL" id="TYK22295.1"/>
    </source>
</evidence>
<dbReference type="AlphaFoldDB" id="A0A5A7SZD9"/>
<accession>A0A5A7SZD9</accession>
<organism evidence="1 3">
    <name type="scientific">Cucumis melo var. makuwa</name>
    <name type="common">Oriental melon</name>
    <dbReference type="NCBI Taxonomy" id="1194695"/>
    <lineage>
        <taxon>Eukaryota</taxon>
        <taxon>Viridiplantae</taxon>
        <taxon>Streptophyta</taxon>
        <taxon>Embryophyta</taxon>
        <taxon>Tracheophyta</taxon>
        <taxon>Spermatophyta</taxon>
        <taxon>Magnoliopsida</taxon>
        <taxon>eudicotyledons</taxon>
        <taxon>Gunneridae</taxon>
        <taxon>Pentapetalae</taxon>
        <taxon>rosids</taxon>
        <taxon>fabids</taxon>
        <taxon>Cucurbitales</taxon>
        <taxon>Cucurbitaceae</taxon>
        <taxon>Benincaseae</taxon>
        <taxon>Cucumis</taxon>
    </lineage>
</organism>
<reference evidence="3 4" key="1">
    <citation type="submission" date="2019-08" db="EMBL/GenBank/DDBJ databases">
        <title>Draft genome sequences of two oriental melons (Cucumis melo L. var makuwa).</title>
        <authorList>
            <person name="Kwon S.-Y."/>
        </authorList>
    </citation>
    <scope>NUCLEOTIDE SEQUENCE [LARGE SCALE GENOMIC DNA]</scope>
    <source>
        <strain evidence="4">cv. Chang Bougi</strain>
        <strain evidence="3">cv. SW 3</strain>
        <tissue evidence="1">Leaf</tissue>
    </source>
</reference>